<dbReference type="EMBL" id="NCKW01009511">
    <property type="protein sequence ID" value="POM66888.1"/>
    <property type="molecule type" value="Genomic_DNA"/>
</dbReference>
<sequence>MGSNLPMRNDAKSELLTTAESLKYSQDVAAPDKELAISIPVVSKAVPKRRDRRAGKKAVEEKEMSDCVVQTPSVEPCLERPRRAQTPNVRLSDYVMGNVMATMVKIPTTYKQA</sequence>
<evidence type="ECO:0000313" key="2">
    <source>
        <dbReference type="Proteomes" id="UP000237271"/>
    </source>
</evidence>
<name>A0A2P4XMW7_9STRA</name>
<accession>A0A2P4XMW7</accession>
<keyword evidence="2" id="KW-1185">Reference proteome</keyword>
<protein>
    <submittedName>
        <fullName evidence="1">Uncharacterized protein</fullName>
    </submittedName>
</protein>
<evidence type="ECO:0000313" key="1">
    <source>
        <dbReference type="EMBL" id="POM66888.1"/>
    </source>
</evidence>
<comment type="caution">
    <text evidence="1">The sequence shown here is derived from an EMBL/GenBank/DDBJ whole genome shotgun (WGS) entry which is preliminary data.</text>
</comment>
<reference evidence="1 2" key="1">
    <citation type="journal article" date="2017" name="Genome Biol. Evol.">
        <title>Phytophthora megakarya and P. palmivora, closely related causal agents of cacao black pod rot, underwent increases in genome sizes and gene numbers by different mechanisms.</title>
        <authorList>
            <person name="Ali S.S."/>
            <person name="Shao J."/>
            <person name="Lary D.J."/>
            <person name="Kronmiller B."/>
            <person name="Shen D."/>
            <person name="Strem M.D."/>
            <person name="Amoako-Attah I."/>
            <person name="Akrofi A.Y."/>
            <person name="Begoude B.A."/>
            <person name="Ten Hoopen G.M."/>
            <person name="Coulibaly K."/>
            <person name="Kebe B.I."/>
            <person name="Melnick R.L."/>
            <person name="Guiltinan M.J."/>
            <person name="Tyler B.M."/>
            <person name="Meinhardt L.W."/>
            <person name="Bailey B.A."/>
        </authorList>
    </citation>
    <scope>NUCLEOTIDE SEQUENCE [LARGE SCALE GENOMIC DNA]</scope>
    <source>
        <strain evidence="2">sbr112.9</strain>
    </source>
</reference>
<dbReference type="Proteomes" id="UP000237271">
    <property type="component" value="Unassembled WGS sequence"/>
</dbReference>
<dbReference type="OrthoDB" id="127172at2759"/>
<proteinExistence type="predicted"/>
<gene>
    <name evidence="1" type="ORF">PHPALM_17184</name>
</gene>
<dbReference type="AlphaFoldDB" id="A0A2P4XMW7"/>
<organism evidence="1 2">
    <name type="scientific">Phytophthora palmivora</name>
    <dbReference type="NCBI Taxonomy" id="4796"/>
    <lineage>
        <taxon>Eukaryota</taxon>
        <taxon>Sar</taxon>
        <taxon>Stramenopiles</taxon>
        <taxon>Oomycota</taxon>
        <taxon>Peronosporomycetes</taxon>
        <taxon>Peronosporales</taxon>
        <taxon>Peronosporaceae</taxon>
        <taxon>Phytophthora</taxon>
    </lineage>
</organism>